<evidence type="ECO:0000313" key="12">
    <source>
        <dbReference type="Proteomes" id="UP000472755"/>
    </source>
</evidence>
<dbReference type="CDD" id="cd03257">
    <property type="entry name" value="ABC_NikE_OppD_transporters"/>
    <property type="match status" value="1"/>
</dbReference>
<evidence type="ECO:0000259" key="10">
    <source>
        <dbReference type="PROSITE" id="PS50893"/>
    </source>
</evidence>
<dbReference type="SMART" id="SM00382">
    <property type="entry name" value="AAA"/>
    <property type="match status" value="1"/>
</dbReference>
<evidence type="ECO:0000256" key="3">
    <source>
        <dbReference type="ARBA" id="ARBA00022448"/>
    </source>
</evidence>
<comment type="caution">
    <text evidence="11">The sequence shown here is derived from an EMBL/GenBank/DDBJ whole genome shotgun (WGS) entry which is preliminary data.</text>
</comment>
<evidence type="ECO:0000256" key="8">
    <source>
        <dbReference type="ARBA" id="ARBA00022967"/>
    </source>
</evidence>
<dbReference type="InterPro" id="IPR050388">
    <property type="entry name" value="ABC_Ni/Peptide_Import"/>
</dbReference>
<dbReference type="Pfam" id="PF08352">
    <property type="entry name" value="oligo_HPY"/>
    <property type="match status" value="1"/>
</dbReference>
<dbReference type="Proteomes" id="UP000472755">
    <property type="component" value="Unassembled WGS sequence"/>
</dbReference>
<evidence type="ECO:0000256" key="6">
    <source>
        <dbReference type="ARBA" id="ARBA00022741"/>
    </source>
</evidence>
<keyword evidence="9" id="KW-0472">Membrane</keyword>
<evidence type="ECO:0000256" key="7">
    <source>
        <dbReference type="ARBA" id="ARBA00022840"/>
    </source>
</evidence>
<evidence type="ECO:0000256" key="9">
    <source>
        <dbReference type="ARBA" id="ARBA00023136"/>
    </source>
</evidence>
<dbReference type="InterPro" id="IPR027417">
    <property type="entry name" value="P-loop_NTPase"/>
</dbReference>
<proteinExistence type="inferred from homology"/>
<evidence type="ECO:0000313" key="11">
    <source>
        <dbReference type="EMBL" id="MTS28435.1"/>
    </source>
</evidence>
<dbReference type="FunFam" id="3.40.50.300:FF:000016">
    <property type="entry name" value="Oligopeptide ABC transporter ATP-binding component"/>
    <property type="match status" value="1"/>
</dbReference>
<dbReference type="InterPro" id="IPR017871">
    <property type="entry name" value="ABC_transporter-like_CS"/>
</dbReference>
<keyword evidence="5" id="KW-0997">Cell inner membrane</keyword>
<keyword evidence="3" id="KW-0813">Transport</keyword>
<evidence type="ECO:0000256" key="4">
    <source>
        <dbReference type="ARBA" id="ARBA00022475"/>
    </source>
</evidence>
<dbReference type="GO" id="GO:0015833">
    <property type="term" value="P:peptide transport"/>
    <property type="evidence" value="ECO:0007669"/>
    <property type="project" value="InterPro"/>
</dbReference>
<dbReference type="EMBL" id="WMZU01000027">
    <property type="protein sequence ID" value="MTS28435.1"/>
    <property type="molecule type" value="Genomic_DNA"/>
</dbReference>
<evidence type="ECO:0000256" key="5">
    <source>
        <dbReference type="ARBA" id="ARBA00022519"/>
    </source>
</evidence>
<keyword evidence="8" id="KW-1278">Translocase</keyword>
<sequence>MEELLRIEDVYVKFKTERATVHALNGISLKIHKGESLGLVGETGAGKTTTALAILKLLADTADFQGNITYKGIDVYKMKEHELLDMRGGKISMIFQNPLTALNPVFSVGEQIAMVLRTHKGMNKREAMLRAGELLELVGIPKFRVADYPSQFSGGMRQRVGIAAGLACNPELLIADEPTTALDVTIQAQILEIMKSLQMEYKTSLLMITHNLGIISELCEKVAVMYAGRIIEYGTVAEVFTNPLHPYTQGLLGALPGLDDEKERLTAIPGNIADPRQLPEGCRFHPRCERCMDCCKNSQPPMTKISENHSVECYAKGGKLYE</sequence>
<dbReference type="SUPFAM" id="SSF52540">
    <property type="entry name" value="P-loop containing nucleoside triphosphate hydrolases"/>
    <property type="match status" value="1"/>
</dbReference>
<dbReference type="PROSITE" id="PS50893">
    <property type="entry name" value="ABC_TRANSPORTER_2"/>
    <property type="match status" value="1"/>
</dbReference>
<name>A0A6L6LUK6_9FIRM</name>
<comment type="subcellular location">
    <subcellularLocation>
        <location evidence="1">Cell membrane</location>
        <topology evidence="1">Peripheral membrane protein</topology>
    </subcellularLocation>
</comment>
<protein>
    <submittedName>
        <fullName evidence="11">ATP-binding cassette domain-containing protein</fullName>
    </submittedName>
</protein>
<keyword evidence="6" id="KW-0547">Nucleotide-binding</keyword>
<dbReference type="InterPro" id="IPR003593">
    <property type="entry name" value="AAA+_ATPase"/>
</dbReference>
<accession>A0A6L6LUK6</accession>
<dbReference type="PROSITE" id="PS00211">
    <property type="entry name" value="ABC_TRANSPORTER_1"/>
    <property type="match status" value="1"/>
</dbReference>
<dbReference type="PANTHER" id="PTHR43297">
    <property type="entry name" value="OLIGOPEPTIDE TRANSPORT ATP-BINDING PROTEIN APPD"/>
    <property type="match status" value="1"/>
</dbReference>
<gene>
    <name evidence="11" type="ORF">GMD59_14225</name>
</gene>
<dbReference type="GO" id="GO:0016887">
    <property type="term" value="F:ATP hydrolysis activity"/>
    <property type="evidence" value="ECO:0007669"/>
    <property type="project" value="InterPro"/>
</dbReference>
<feature type="domain" description="ABC transporter" evidence="10">
    <location>
        <begin position="5"/>
        <end position="252"/>
    </location>
</feature>
<comment type="similarity">
    <text evidence="2">Belongs to the ABC transporter superfamily.</text>
</comment>
<dbReference type="AlphaFoldDB" id="A0A6L6LUK6"/>
<dbReference type="InterPro" id="IPR013563">
    <property type="entry name" value="Oligopep_ABC_C"/>
</dbReference>
<dbReference type="RefSeq" id="WP_172726250.1">
    <property type="nucleotide sequence ID" value="NZ_JAFHCJ010000043.1"/>
</dbReference>
<evidence type="ECO:0000256" key="1">
    <source>
        <dbReference type="ARBA" id="ARBA00004202"/>
    </source>
</evidence>
<dbReference type="PANTHER" id="PTHR43297:SF14">
    <property type="entry name" value="ATPASE AAA-TYPE CORE DOMAIN-CONTAINING PROTEIN"/>
    <property type="match status" value="1"/>
</dbReference>
<dbReference type="InterPro" id="IPR003439">
    <property type="entry name" value="ABC_transporter-like_ATP-bd"/>
</dbReference>
<dbReference type="Gene3D" id="3.40.50.300">
    <property type="entry name" value="P-loop containing nucleotide triphosphate hydrolases"/>
    <property type="match status" value="1"/>
</dbReference>
<reference evidence="11 12" key="1">
    <citation type="journal article" date="2019" name="Nat. Med.">
        <title>A library of human gut bacterial isolates paired with longitudinal multiomics data enables mechanistic microbiome research.</title>
        <authorList>
            <person name="Poyet M."/>
            <person name="Groussin M."/>
            <person name="Gibbons S.M."/>
            <person name="Avila-Pacheco J."/>
            <person name="Jiang X."/>
            <person name="Kearney S.M."/>
            <person name="Perrotta A.R."/>
            <person name="Berdy B."/>
            <person name="Zhao S."/>
            <person name="Lieberman T.D."/>
            <person name="Swanson P.K."/>
            <person name="Smith M."/>
            <person name="Roesemann S."/>
            <person name="Alexander J.E."/>
            <person name="Rich S.A."/>
            <person name="Livny J."/>
            <person name="Vlamakis H."/>
            <person name="Clish C."/>
            <person name="Bullock K."/>
            <person name="Deik A."/>
            <person name="Scott J."/>
            <person name="Pierce K.A."/>
            <person name="Xavier R.J."/>
            <person name="Alm E.J."/>
        </authorList>
    </citation>
    <scope>NUCLEOTIDE SEQUENCE [LARGE SCALE GENOMIC DNA]</scope>
    <source>
        <strain evidence="11 12">BIOML-A4</strain>
    </source>
</reference>
<dbReference type="Pfam" id="PF00005">
    <property type="entry name" value="ABC_tran"/>
    <property type="match status" value="1"/>
</dbReference>
<organism evidence="11 12">
    <name type="scientific">Ruthenibacterium lactatiformans</name>
    <dbReference type="NCBI Taxonomy" id="1550024"/>
    <lineage>
        <taxon>Bacteria</taxon>
        <taxon>Bacillati</taxon>
        <taxon>Bacillota</taxon>
        <taxon>Clostridia</taxon>
        <taxon>Eubacteriales</taxon>
        <taxon>Oscillospiraceae</taxon>
        <taxon>Ruthenibacterium</taxon>
    </lineage>
</organism>
<dbReference type="GO" id="GO:0005524">
    <property type="term" value="F:ATP binding"/>
    <property type="evidence" value="ECO:0007669"/>
    <property type="project" value="UniProtKB-KW"/>
</dbReference>
<dbReference type="NCBIfam" id="TIGR01727">
    <property type="entry name" value="oligo_HPY"/>
    <property type="match status" value="1"/>
</dbReference>
<keyword evidence="7 11" id="KW-0067">ATP-binding</keyword>
<evidence type="ECO:0000256" key="2">
    <source>
        <dbReference type="ARBA" id="ARBA00005417"/>
    </source>
</evidence>
<keyword evidence="4" id="KW-1003">Cell membrane</keyword>
<dbReference type="GO" id="GO:0005886">
    <property type="term" value="C:plasma membrane"/>
    <property type="evidence" value="ECO:0007669"/>
    <property type="project" value="UniProtKB-SubCell"/>
</dbReference>